<evidence type="ECO:0000256" key="1">
    <source>
        <dbReference type="SAM" id="MobiDB-lite"/>
    </source>
</evidence>
<proteinExistence type="predicted"/>
<evidence type="ECO:0000313" key="3">
    <source>
        <dbReference type="WBParaSite" id="ACAC_0000918801-mRNA-1"/>
    </source>
</evidence>
<sequence length="279" mass="31908">MNSPNTNVMLDKVELFGACVDYLGGEFVVIPHQLDIEITEKHLEDASLYRPSSEKEFKSQYRKLNNEWVKMARAAGLAYPRLVGFLRHMQPYTACLQISRLKILVCGEKDDRFTENVQEAGEMVCRMHYIHGRRVLFQMVELHIGKLLPVDAHNAKAIMLLYDNESISTLKRMREYIDSYLPCSIFGSAPHTKQNSTSKEEKQHIQKDQSRDQAKTMPNKEELTETIENANAKPFESLGKNDKVIAKEETEANSEPNKKPSRRIGEAAQGKDEGYEEEA</sequence>
<organism evidence="2 3">
    <name type="scientific">Angiostrongylus cantonensis</name>
    <name type="common">Rat lungworm</name>
    <dbReference type="NCBI Taxonomy" id="6313"/>
    <lineage>
        <taxon>Eukaryota</taxon>
        <taxon>Metazoa</taxon>
        <taxon>Ecdysozoa</taxon>
        <taxon>Nematoda</taxon>
        <taxon>Chromadorea</taxon>
        <taxon>Rhabditida</taxon>
        <taxon>Rhabditina</taxon>
        <taxon>Rhabditomorpha</taxon>
        <taxon>Strongyloidea</taxon>
        <taxon>Metastrongylidae</taxon>
        <taxon>Angiostrongylus</taxon>
    </lineage>
</organism>
<accession>A0A158PA93</accession>
<feature type="compositionally biased region" description="Basic and acidic residues" evidence="1">
    <location>
        <begin position="239"/>
        <end position="250"/>
    </location>
</feature>
<reference evidence="3" key="2">
    <citation type="submission" date="2016-04" db="UniProtKB">
        <authorList>
            <consortium name="WormBaseParasite"/>
        </authorList>
    </citation>
    <scope>IDENTIFICATION</scope>
</reference>
<protein>
    <submittedName>
        <fullName evidence="3">Retrotransposon Orf1</fullName>
    </submittedName>
</protein>
<keyword evidence="2" id="KW-1185">Reference proteome</keyword>
<dbReference type="WBParaSite" id="ACAC_0000918801-mRNA-1">
    <property type="protein sequence ID" value="ACAC_0000918801-mRNA-1"/>
    <property type="gene ID" value="ACAC_0000918801"/>
</dbReference>
<evidence type="ECO:0000313" key="2">
    <source>
        <dbReference type="Proteomes" id="UP000035642"/>
    </source>
</evidence>
<feature type="region of interest" description="Disordered" evidence="1">
    <location>
        <begin position="188"/>
        <end position="279"/>
    </location>
</feature>
<name>A0A158PA93_ANGCA</name>
<reference evidence="2" key="1">
    <citation type="submission" date="2012-09" db="EMBL/GenBank/DDBJ databases">
        <authorList>
            <person name="Martin A.A."/>
        </authorList>
    </citation>
    <scope>NUCLEOTIDE SEQUENCE</scope>
</reference>
<feature type="compositionally biased region" description="Basic and acidic residues" evidence="1">
    <location>
        <begin position="263"/>
        <end position="273"/>
    </location>
</feature>
<feature type="compositionally biased region" description="Basic and acidic residues" evidence="1">
    <location>
        <begin position="198"/>
        <end position="223"/>
    </location>
</feature>
<dbReference type="AlphaFoldDB" id="A0A158PA93"/>
<dbReference type="Proteomes" id="UP000035642">
    <property type="component" value="Unassembled WGS sequence"/>
</dbReference>